<sequence length="102" mass="12425">MKKYTFKTREEAVSFLDKHNFKYYIPRVREYMSNIKDELKEYYIELSDSNEVKYCAIISISGGIDFKEDFFDINKVSEYKESAYDKLYREKKYQEGIKNDDF</sequence>
<comment type="caution">
    <text evidence="1">The sequence shown here is derived from an EMBL/GenBank/DDBJ whole genome shotgun (WGS) entry which is preliminary data.</text>
</comment>
<dbReference type="RefSeq" id="WP_094369430.1">
    <property type="nucleotide sequence ID" value="NZ_NOJY02000008.1"/>
</dbReference>
<reference evidence="1 2" key="1">
    <citation type="journal article" date="2017" name="Genome Announc.">
        <title>Draft Genome Sequence of Romboutsia weinsteinii sp. nov. Strain CCRI-19649(T) Isolated from Surface Water.</title>
        <authorList>
            <person name="Maheux A.F."/>
            <person name="Boudreau D.K."/>
            <person name="Berube E."/>
            <person name="Boissinot M."/>
            <person name="Cantin P."/>
            <person name="Raymond F."/>
            <person name="Corbeil J."/>
            <person name="Omar R.F."/>
            <person name="Bergeron M.G."/>
        </authorList>
    </citation>
    <scope>NUCLEOTIDE SEQUENCE [LARGE SCALE GENOMIC DNA]</scope>
    <source>
        <strain evidence="1 2">CCRI-19649</strain>
    </source>
</reference>
<dbReference type="OrthoDB" id="1752849at2"/>
<keyword evidence="2" id="KW-1185">Reference proteome</keyword>
<gene>
    <name evidence="1" type="ORF">CHL78_006300</name>
</gene>
<dbReference type="EMBL" id="NOJY02000008">
    <property type="protein sequence ID" value="RDY28195.1"/>
    <property type="molecule type" value="Genomic_DNA"/>
</dbReference>
<evidence type="ECO:0000313" key="2">
    <source>
        <dbReference type="Proteomes" id="UP000215694"/>
    </source>
</evidence>
<accession>A0A371J617</accession>
<dbReference type="Proteomes" id="UP000215694">
    <property type="component" value="Unassembled WGS sequence"/>
</dbReference>
<proteinExistence type="predicted"/>
<evidence type="ECO:0000313" key="1">
    <source>
        <dbReference type="EMBL" id="RDY28195.1"/>
    </source>
</evidence>
<organism evidence="1 2">
    <name type="scientific">Romboutsia weinsteinii</name>
    <dbReference type="NCBI Taxonomy" id="2020949"/>
    <lineage>
        <taxon>Bacteria</taxon>
        <taxon>Bacillati</taxon>
        <taxon>Bacillota</taxon>
        <taxon>Clostridia</taxon>
        <taxon>Peptostreptococcales</taxon>
        <taxon>Peptostreptococcaceae</taxon>
        <taxon>Romboutsia</taxon>
    </lineage>
</organism>
<protein>
    <submittedName>
        <fullName evidence="1">Uncharacterized protein</fullName>
    </submittedName>
</protein>
<name>A0A371J617_9FIRM</name>
<dbReference type="AlphaFoldDB" id="A0A371J617"/>